<evidence type="ECO:0000313" key="2">
    <source>
        <dbReference type="EMBL" id="PBK94053.1"/>
    </source>
</evidence>
<proteinExistence type="predicted"/>
<dbReference type="InParanoid" id="A0A2H3E0H3"/>
<dbReference type="Proteomes" id="UP000217790">
    <property type="component" value="Unassembled WGS sequence"/>
</dbReference>
<feature type="transmembrane region" description="Helical" evidence="1">
    <location>
        <begin position="40"/>
        <end position="63"/>
    </location>
</feature>
<keyword evidence="1" id="KW-1133">Transmembrane helix</keyword>
<evidence type="ECO:0000313" key="3">
    <source>
        <dbReference type="Proteomes" id="UP000217790"/>
    </source>
</evidence>
<keyword evidence="3" id="KW-1185">Reference proteome</keyword>
<keyword evidence="1" id="KW-0472">Membrane</keyword>
<gene>
    <name evidence="2" type="ORF">ARMGADRAFT_115271</name>
</gene>
<protein>
    <submittedName>
        <fullName evidence="2">Uncharacterized protein</fullName>
    </submittedName>
</protein>
<organism evidence="2 3">
    <name type="scientific">Armillaria gallica</name>
    <name type="common">Bulbous honey fungus</name>
    <name type="synonym">Armillaria bulbosa</name>
    <dbReference type="NCBI Taxonomy" id="47427"/>
    <lineage>
        <taxon>Eukaryota</taxon>
        <taxon>Fungi</taxon>
        <taxon>Dikarya</taxon>
        <taxon>Basidiomycota</taxon>
        <taxon>Agaricomycotina</taxon>
        <taxon>Agaricomycetes</taxon>
        <taxon>Agaricomycetidae</taxon>
        <taxon>Agaricales</taxon>
        <taxon>Marasmiineae</taxon>
        <taxon>Physalacriaceae</taxon>
        <taxon>Armillaria</taxon>
    </lineage>
</organism>
<keyword evidence="1" id="KW-0812">Transmembrane</keyword>
<dbReference type="AlphaFoldDB" id="A0A2H3E0H3"/>
<accession>A0A2H3E0H3</accession>
<name>A0A2H3E0H3_ARMGA</name>
<sequence>MEDWETCSDEKDSENVARSGIVFWSVCISGLRPCMLLPQILATTSCALSTLVSLPVTWVSFLIRTPTSKIVHFSMFRAGWPEPALKATFSDIKAPKAPDNYDQK</sequence>
<evidence type="ECO:0000256" key="1">
    <source>
        <dbReference type="SAM" id="Phobius"/>
    </source>
</evidence>
<dbReference type="EMBL" id="KZ293655">
    <property type="protein sequence ID" value="PBK94053.1"/>
    <property type="molecule type" value="Genomic_DNA"/>
</dbReference>
<reference evidence="3" key="1">
    <citation type="journal article" date="2017" name="Nat. Ecol. Evol.">
        <title>Genome expansion and lineage-specific genetic innovations in the forest pathogenic fungi Armillaria.</title>
        <authorList>
            <person name="Sipos G."/>
            <person name="Prasanna A.N."/>
            <person name="Walter M.C."/>
            <person name="O'Connor E."/>
            <person name="Balint B."/>
            <person name="Krizsan K."/>
            <person name="Kiss B."/>
            <person name="Hess J."/>
            <person name="Varga T."/>
            <person name="Slot J."/>
            <person name="Riley R."/>
            <person name="Boka B."/>
            <person name="Rigling D."/>
            <person name="Barry K."/>
            <person name="Lee J."/>
            <person name="Mihaltcheva S."/>
            <person name="LaButti K."/>
            <person name="Lipzen A."/>
            <person name="Waldron R."/>
            <person name="Moloney N.M."/>
            <person name="Sperisen C."/>
            <person name="Kredics L."/>
            <person name="Vagvoelgyi C."/>
            <person name="Patrignani A."/>
            <person name="Fitzpatrick D."/>
            <person name="Nagy I."/>
            <person name="Doyle S."/>
            <person name="Anderson J.B."/>
            <person name="Grigoriev I.V."/>
            <person name="Gueldener U."/>
            <person name="Muensterkoetter M."/>
            <person name="Nagy L.G."/>
        </authorList>
    </citation>
    <scope>NUCLEOTIDE SEQUENCE [LARGE SCALE GENOMIC DNA]</scope>
    <source>
        <strain evidence="3">Ar21-2</strain>
    </source>
</reference>